<dbReference type="SMART" id="SM00456">
    <property type="entry name" value="WW"/>
    <property type="match status" value="2"/>
</dbReference>
<dbReference type="PROSITE" id="PS50020">
    <property type="entry name" value="WW_DOMAIN_2"/>
    <property type="match status" value="2"/>
</dbReference>
<evidence type="ECO:0000259" key="2">
    <source>
        <dbReference type="PROSITE" id="PS50020"/>
    </source>
</evidence>
<organism evidence="3 4">
    <name type="scientific">Ignelater luminosus</name>
    <name type="common">Cucubano</name>
    <name type="synonym">Pyrophorus luminosus</name>
    <dbReference type="NCBI Taxonomy" id="2038154"/>
    <lineage>
        <taxon>Eukaryota</taxon>
        <taxon>Metazoa</taxon>
        <taxon>Ecdysozoa</taxon>
        <taxon>Arthropoda</taxon>
        <taxon>Hexapoda</taxon>
        <taxon>Insecta</taxon>
        <taxon>Pterygota</taxon>
        <taxon>Neoptera</taxon>
        <taxon>Endopterygota</taxon>
        <taxon>Coleoptera</taxon>
        <taxon>Polyphaga</taxon>
        <taxon>Elateriformia</taxon>
        <taxon>Elateroidea</taxon>
        <taxon>Elateridae</taxon>
        <taxon>Agrypninae</taxon>
        <taxon>Pyrophorini</taxon>
        <taxon>Ignelater</taxon>
    </lineage>
</organism>
<dbReference type="OrthoDB" id="2444812at2759"/>
<dbReference type="EMBL" id="VTPC01091211">
    <property type="protein sequence ID" value="KAF2879202.1"/>
    <property type="molecule type" value="Genomic_DNA"/>
</dbReference>
<dbReference type="Proteomes" id="UP000801492">
    <property type="component" value="Unassembled WGS sequence"/>
</dbReference>
<comment type="caution">
    <text evidence="3">The sequence shown here is derived from an EMBL/GenBank/DDBJ whole genome shotgun (WGS) entry which is preliminary data.</text>
</comment>
<feature type="region of interest" description="Disordered" evidence="1">
    <location>
        <begin position="661"/>
        <end position="688"/>
    </location>
</feature>
<keyword evidence="4" id="KW-1185">Reference proteome</keyword>
<evidence type="ECO:0000256" key="1">
    <source>
        <dbReference type="SAM" id="MobiDB-lite"/>
    </source>
</evidence>
<feature type="region of interest" description="Disordered" evidence="1">
    <location>
        <begin position="250"/>
        <end position="278"/>
    </location>
</feature>
<name>A0A8K0C7G8_IGNLU</name>
<feature type="region of interest" description="Disordered" evidence="1">
    <location>
        <begin position="541"/>
        <end position="640"/>
    </location>
</feature>
<dbReference type="SUPFAM" id="SSF51045">
    <property type="entry name" value="WW domain"/>
    <property type="match status" value="2"/>
</dbReference>
<feature type="domain" description="WW" evidence="2">
    <location>
        <begin position="27"/>
        <end position="55"/>
    </location>
</feature>
<feature type="compositionally biased region" description="Basic residues" evidence="1">
    <location>
        <begin position="571"/>
        <end position="582"/>
    </location>
</feature>
<evidence type="ECO:0000313" key="3">
    <source>
        <dbReference type="EMBL" id="KAF2879202.1"/>
    </source>
</evidence>
<feature type="compositionally biased region" description="Basic and acidic residues" evidence="1">
    <location>
        <begin position="387"/>
        <end position="400"/>
    </location>
</feature>
<dbReference type="PROSITE" id="PS01159">
    <property type="entry name" value="WW_DOMAIN_1"/>
    <property type="match status" value="1"/>
</dbReference>
<feature type="compositionally biased region" description="Low complexity" evidence="1">
    <location>
        <begin position="613"/>
        <end position="630"/>
    </location>
</feature>
<feature type="domain" description="WW" evidence="2">
    <location>
        <begin position="474"/>
        <end position="508"/>
    </location>
</feature>
<dbReference type="AlphaFoldDB" id="A0A8K0C7G8"/>
<dbReference type="Gene3D" id="2.20.70.10">
    <property type="match status" value="2"/>
</dbReference>
<sequence>MDGTVNDFFNEIDQIAPPKERKNVSVWQECYDNNSGYSYYWNTKTDEVTWEIPQEYKLWKEQNMLNKSSNLYVPPKSTPLFPSVLTNTKIYKIQEDSNNLSSDDTRALGPSRKQGTSVEHTKQAKKSHINSNQEKAVLIASYGDDSESENEEKKEIDTSKVTVEGPQLPNEVINQVNHNSDSKSDSEDDIDLLTKIQNRAKVLKDLGGELPPDVKKLVETKDITSIKDISQKNNSKKEKKDVTGFSLLAGYGDSEEEDDDAKSSALQPNENKELHSSTLFPISKPIDVAQFNETEPEVEGLKIQNSRAFQRKRRIGIEFATNKVNLDSNVYPKLDVLETDRQGLGFKSDQENGQETSKCDTKTDYLGFKSGGVMFVKSDVASPSIEPEQKEETIQENTDESKNEIMKKIEHTRKTLNEKLTFLSEGREPASPVQVMVIQLETLYEAVKAGGLTTSYLYKWLKETCAELVKLEKEAAPSGWLLQWDRVNKRYYYRNQQTGDSQWEYPQSDIVGGDEAMDISTTPPPPVIDDAVSQELVTSMNCTTTPLEPPPPPRIKSPTPPPPPMISKNVEKKRKSSGRAKSRTPPLPSESGIPLPAEKLSTTGEPLPPGVDSSEIPSYKSSTSSTQPSEDTLSTNDSMGSVLNSFYSDLATLDNNPTVEVVNQSTEKKEANVEPPAKKKKKTKVKLAQGLAMKKKGVSKLVERWKSVQKDY</sequence>
<feature type="region of interest" description="Disordered" evidence="1">
    <location>
        <begin position="96"/>
        <end position="134"/>
    </location>
</feature>
<evidence type="ECO:0000313" key="4">
    <source>
        <dbReference type="Proteomes" id="UP000801492"/>
    </source>
</evidence>
<dbReference type="CDD" id="cd00201">
    <property type="entry name" value="WW"/>
    <property type="match status" value="2"/>
</dbReference>
<feature type="compositionally biased region" description="Polar residues" evidence="1">
    <location>
        <begin position="631"/>
        <end position="640"/>
    </location>
</feature>
<gene>
    <name evidence="3" type="ORF">ILUMI_26957</name>
</gene>
<dbReference type="Pfam" id="PF00397">
    <property type="entry name" value="WW"/>
    <property type="match status" value="1"/>
</dbReference>
<dbReference type="PANTHER" id="PTHR46697">
    <property type="entry name" value="FORMIN-BINDING PROTEIN 4"/>
    <property type="match status" value="1"/>
</dbReference>
<dbReference type="InterPro" id="IPR001202">
    <property type="entry name" value="WW_dom"/>
</dbReference>
<feature type="region of interest" description="Disordered" evidence="1">
    <location>
        <begin position="381"/>
        <end position="400"/>
    </location>
</feature>
<dbReference type="PANTHER" id="PTHR46697:SF1">
    <property type="entry name" value="FORMIN-BINDING PROTEIN 4"/>
    <property type="match status" value="1"/>
</dbReference>
<protein>
    <recommendedName>
        <fullName evidence="2">WW domain-containing protein</fullName>
    </recommendedName>
</protein>
<dbReference type="InterPro" id="IPR053076">
    <property type="entry name" value="WW_domain_protein"/>
</dbReference>
<dbReference type="InterPro" id="IPR036020">
    <property type="entry name" value="WW_dom_sf"/>
</dbReference>
<reference evidence="3" key="1">
    <citation type="submission" date="2019-08" db="EMBL/GenBank/DDBJ databases">
        <title>The genome of the North American firefly Photinus pyralis.</title>
        <authorList>
            <consortium name="Photinus pyralis genome working group"/>
            <person name="Fallon T.R."/>
            <person name="Sander Lower S.E."/>
            <person name="Weng J.-K."/>
        </authorList>
    </citation>
    <scope>NUCLEOTIDE SEQUENCE</scope>
    <source>
        <strain evidence="3">TRF0915ILg1</strain>
        <tissue evidence="3">Whole body</tissue>
    </source>
</reference>
<feature type="compositionally biased region" description="Pro residues" evidence="1">
    <location>
        <begin position="547"/>
        <end position="565"/>
    </location>
</feature>
<accession>A0A8K0C7G8</accession>
<proteinExistence type="predicted"/>